<dbReference type="InParanoid" id="A0A165FX48"/>
<reference evidence="1 2" key="1">
    <citation type="journal article" date="2016" name="Mol. Biol. Evol.">
        <title>Comparative Genomics of Early-Diverging Mushroom-Forming Fungi Provides Insights into the Origins of Lignocellulose Decay Capabilities.</title>
        <authorList>
            <person name="Nagy L.G."/>
            <person name="Riley R."/>
            <person name="Tritt A."/>
            <person name="Adam C."/>
            <person name="Daum C."/>
            <person name="Floudas D."/>
            <person name="Sun H."/>
            <person name="Yadav J.S."/>
            <person name="Pangilinan J."/>
            <person name="Larsson K.H."/>
            <person name="Matsuura K."/>
            <person name="Barry K."/>
            <person name="Labutti K."/>
            <person name="Kuo R."/>
            <person name="Ohm R.A."/>
            <person name="Bhattacharya S.S."/>
            <person name="Shirouzu T."/>
            <person name="Yoshinaga Y."/>
            <person name="Martin F.M."/>
            <person name="Grigoriev I.V."/>
            <person name="Hibbett D.S."/>
        </authorList>
    </citation>
    <scope>NUCLEOTIDE SEQUENCE [LARGE SCALE GENOMIC DNA]</scope>
    <source>
        <strain evidence="1 2">HHB12733</strain>
    </source>
</reference>
<organism evidence="1 2">
    <name type="scientific">Calocera cornea HHB12733</name>
    <dbReference type="NCBI Taxonomy" id="1353952"/>
    <lineage>
        <taxon>Eukaryota</taxon>
        <taxon>Fungi</taxon>
        <taxon>Dikarya</taxon>
        <taxon>Basidiomycota</taxon>
        <taxon>Agaricomycotina</taxon>
        <taxon>Dacrymycetes</taxon>
        <taxon>Dacrymycetales</taxon>
        <taxon>Dacrymycetaceae</taxon>
        <taxon>Calocera</taxon>
    </lineage>
</organism>
<dbReference type="AlphaFoldDB" id="A0A165FX48"/>
<proteinExistence type="predicted"/>
<evidence type="ECO:0000313" key="1">
    <source>
        <dbReference type="EMBL" id="KZT57318.1"/>
    </source>
</evidence>
<dbReference type="OrthoDB" id="10463231at2759"/>
<sequence>MYALTSHPLHRRHGRRVSPTSTAEALRWRLVDWLMEHFVTLLMPPVSPSASVSFWAEKRHRSNQIDSLNRQSDRYVTNTPLPPYMMPVGGSMPRALRVVDIIDLIVEQVTSEDEVDLETLARLARVSSIWFRPAIERLYRTMDAKTLRHVLQMQSHSHNDAAPTLFQEDWDRFALYSRCVSTLQLRKCNWTKRVPVRWMGAGLHINFFRDLREQIETNSALSCAFPRLQHLDIELPYQIGLGATAVLLSPTLEVLRLSREVDPRGDTLPWSTQRDLKAYCYGLSEWTPRLRIFGLSGRAFEDLSDANLLEGLRHLRSLQILELPVELQGAMVLVERARVLSDDGLLYDDNMLLSWSSFDYVATLHLYTSPDAVTTLLETSNFPRLKCFEITITAPEAVDSVAKMNNLLVEKAPALENYSFLRTGARWKRPFPIQPVASDFAPLAELVNLKGMQLCIFLAVDEFPFEGMDDHISVLLLLARNCDKLQSLSWDWPIATPNLPTPHTLAQLARDAPGLKHLTVPANLTFAHLCPIEGQTGLERLILAPGTVYINRDKSHRWLGSLWPRAGIEDRS</sequence>
<dbReference type="EMBL" id="KV423965">
    <property type="protein sequence ID" value="KZT57318.1"/>
    <property type="molecule type" value="Genomic_DNA"/>
</dbReference>
<evidence type="ECO:0000313" key="2">
    <source>
        <dbReference type="Proteomes" id="UP000076842"/>
    </source>
</evidence>
<keyword evidence="2" id="KW-1185">Reference proteome</keyword>
<accession>A0A165FX48</accession>
<dbReference type="Proteomes" id="UP000076842">
    <property type="component" value="Unassembled WGS sequence"/>
</dbReference>
<evidence type="ECO:0008006" key="3">
    <source>
        <dbReference type="Google" id="ProtNLM"/>
    </source>
</evidence>
<dbReference type="Gene3D" id="3.80.10.10">
    <property type="entry name" value="Ribonuclease Inhibitor"/>
    <property type="match status" value="1"/>
</dbReference>
<dbReference type="InterPro" id="IPR032675">
    <property type="entry name" value="LRR_dom_sf"/>
</dbReference>
<gene>
    <name evidence="1" type="ORF">CALCODRAFT_286494</name>
</gene>
<protein>
    <recommendedName>
        <fullName evidence="3">F-box domain-containing protein</fullName>
    </recommendedName>
</protein>
<name>A0A165FX48_9BASI</name>